<comment type="caution">
    <text evidence="5">The sequence shown here is derived from an EMBL/GenBank/DDBJ whole genome shotgun (WGS) entry which is preliminary data.</text>
</comment>
<evidence type="ECO:0000256" key="1">
    <source>
        <dbReference type="ARBA" id="ARBA00023125"/>
    </source>
</evidence>
<dbReference type="InterPro" id="IPR000424">
    <property type="entry name" value="Primosome_PriB/ssb"/>
</dbReference>
<comment type="subunit">
    <text evidence="2">Homotetramer.</text>
</comment>
<evidence type="ECO:0000256" key="4">
    <source>
        <dbReference type="SAM" id="Coils"/>
    </source>
</evidence>
<dbReference type="GO" id="GO:0006260">
    <property type="term" value="P:DNA replication"/>
    <property type="evidence" value="ECO:0007669"/>
    <property type="project" value="InterPro"/>
</dbReference>
<dbReference type="Pfam" id="PF00436">
    <property type="entry name" value="SSB"/>
    <property type="match status" value="1"/>
</dbReference>
<dbReference type="EMBL" id="DVML01000022">
    <property type="protein sequence ID" value="HIU22653.1"/>
    <property type="molecule type" value="Genomic_DNA"/>
</dbReference>
<reference evidence="5" key="2">
    <citation type="journal article" date="2021" name="PeerJ">
        <title>Extensive microbial diversity within the chicken gut microbiome revealed by metagenomics and culture.</title>
        <authorList>
            <person name="Gilroy R."/>
            <person name="Ravi A."/>
            <person name="Getino M."/>
            <person name="Pursley I."/>
            <person name="Horton D.L."/>
            <person name="Alikhan N.F."/>
            <person name="Baker D."/>
            <person name="Gharbi K."/>
            <person name="Hall N."/>
            <person name="Watson M."/>
            <person name="Adriaenssens E.M."/>
            <person name="Foster-Nyarko E."/>
            <person name="Jarju S."/>
            <person name="Secka A."/>
            <person name="Antonio M."/>
            <person name="Oren A."/>
            <person name="Chaudhuri R.R."/>
            <person name="La Ragione R."/>
            <person name="Hildebrand F."/>
            <person name="Pallen M.J."/>
        </authorList>
    </citation>
    <scope>NUCLEOTIDE SEQUENCE</scope>
    <source>
        <strain evidence="5">CHK197-8231</strain>
    </source>
</reference>
<dbReference type="CDD" id="cd04496">
    <property type="entry name" value="SSB_OBF"/>
    <property type="match status" value="1"/>
</dbReference>
<dbReference type="GO" id="GO:0003697">
    <property type="term" value="F:single-stranded DNA binding"/>
    <property type="evidence" value="ECO:0007669"/>
    <property type="project" value="UniProtKB-UniRule"/>
</dbReference>
<feature type="coiled-coil region" evidence="4">
    <location>
        <begin position="92"/>
        <end position="127"/>
    </location>
</feature>
<gene>
    <name evidence="5" type="ORF">IAD49_03630</name>
</gene>
<dbReference type="PANTHER" id="PTHR10302">
    <property type="entry name" value="SINGLE-STRANDED DNA-BINDING PROTEIN"/>
    <property type="match status" value="1"/>
</dbReference>
<proteinExistence type="inferred from homology"/>
<keyword evidence="4" id="KW-0175">Coiled coil</keyword>
<keyword evidence="1 2" id="KW-0238">DNA-binding</keyword>
<dbReference type="HAMAP" id="MF_00984">
    <property type="entry name" value="SSB"/>
    <property type="match status" value="1"/>
</dbReference>
<protein>
    <recommendedName>
        <fullName evidence="2 3">Single-stranded DNA-binding protein</fullName>
        <shortName evidence="2">SSB</shortName>
    </recommendedName>
</protein>
<dbReference type="InterPro" id="IPR012340">
    <property type="entry name" value="NA-bd_OB-fold"/>
</dbReference>
<reference evidence="5" key="1">
    <citation type="submission" date="2020-10" db="EMBL/GenBank/DDBJ databases">
        <authorList>
            <person name="Gilroy R."/>
        </authorList>
    </citation>
    <scope>NUCLEOTIDE SEQUENCE</scope>
    <source>
        <strain evidence="5">CHK197-8231</strain>
    </source>
</reference>
<dbReference type="AlphaFoldDB" id="A0A9D1HVZ7"/>
<dbReference type="NCBIfam" id="TIGR00621">
    <property type="entry name" value="ssb"/>
    <property type="match status" value="1"/>
</dbReference>
<dbReference type="PROSITE" id="PS50935">
    <property type="entry name" value="SSB"/>
    <property type="match status" value="1"/>
</dbReference>
<dbReference type="PANTHER" id="PTHR10302:SF27">
    <property type="entry name" value="SINGLE-STRANDED DNA-BINDING PROTEIN"/>
    <property type="match status" value="1"/>
</dbReference>
<dbReference type="SUPFAM" id="SSF50249">
    <property type="entry name" value="Nucleic acid-binding proteins"/>
    <property type="match status" value="1"/>
</dbReference>
<accession>A0A9D1HVZ7</accession>
<organism evidence="5 6">
    <name type="scientific">Candidatus Fimihabitans intestinipullorum</name>
    <dbReference type="NCBI Taxonomy" id="2840820"/>
    <lineage>
        <taxon>Bacteria</taxon>
        <taxon>Bacillati</taxon>
        <taxon>Mycoplasmatota</taxon>
        <taxon>Mycoplasmatota incertae sedis</taxon>
        <taxon>Candidatus Fimihabitans</taxon>
    </lineage>
</organism>
<name>A0A9D1HVZ7_9BACT</name>
<dbReference type="GO" id="GO:0009295">
    <property type="term" value="C:nucleoid"/>
    <property type="evidence" value="ECO:0007669"/>
    <property type="project" value="TreeGrafter"/>
</dbReference>
<sequence>MNRVCLIGRVTAKPELRYTASNIAFVRMGIAVNRNFSNNQGQREADFINVIVWRKQAENVCNFLDKGSLVGVEGKIQTTKYTDRDGNNRVMFEVAADSVQFLENKKKEEKKEEIDLHKERKDGIEVDPFADFADEVVIPDDFLD</sequence>
<evidence type="ECO:0000256" key="3">
    <source>
        <dbReference type="RuleBase" id="RU000524"/>
    </source>
</evidence>
<dbReference type="InterPro" id="IPR011344">
    <property type="entry name" value="ssDNA-bd"/>
</dbReference>
<evidence type="ECO:0000256" key="2">
    <source>
        <dbReference type="HAMAP-Rule" id="MF_00984"/>
    </source>
</evidence>
<dbReference type="Gene3D" id="2.40.50.140">
    <property type="entry name" value="Nucleic acid-binding proteins"/>
    <property type="match status" value="1"/>
</dbReference>
<comment type="caution">
    <text evidence="2">Lacks conserved residue(s) required for the propagation of feature annotation.</text>
</comment>
<evidence type="ECO:0000313" key="6">
    <source>
        <dbReference type="Proteomes" id="UP000824087"/>
    </source>
</evidence>
<evidence type="ECO:0000313" key="5">
    <source>
        <dbReference type="EMBL" id="HIU22653.1"/>
    </source>
</evidence>
<dbReference type="Proteomes" id="UP000824087">
    <property type="component" value="Unassembled WGS sequence"/>
</dbReference>